<proteinExistence type="predicted"/>
<evidence type="ECO:0000313" key="2">
    <source>
        <dbReference type="EMBL" id="QHU23334.1"/>
    </source>
</evidence>
<feature type="compositionally biased region" description="Basic and acidic residues" evidence="1">
    <location>
        <begin position="185"/>
        <end position="194"/>
    </location>
</feature>
<feature type="region of interest" description="Disordered" evidence="1">
    <location>
        <begin position="185"/>
        <end position="312"/>
    </location>
</feature>
<accession>A0A6C0L3M2</accession>
<name>A0A6C0L3M2_9ZZZZ</name>
<protein>
    <submittedName>
        <fullName evidence="2">Uncharacterized protein</fullName>
    </submittedName>
</protein>
<dbReference type="InterPro" id="IPR043872">
    <property type="entry name" value="DUF5832"/>
</dbReference>
<dbReference type="EMBL" id="MN741027">
    <property type="protein sequence ID" value="QHU23334.1"/>
    <property type="molecule type" value="Genomic_DNA"/>
</dbReference>
<feature type="compositionally biased region" description="Basic and acidic residues" evidence="1">
    <location>
        <begin position="279"/>
        <end position="294"/>
    </location>
</feature>
<organism evidence="2">
    <name type="scientific">viral metagenome</name>
    <dbReference type="NCBI Taxonomy" id="1070528"/>
    <lineage>
        <taxon>unclassified sequences</taxon>
        <taxon>metagenomes</taxon>
        <taxon>organismal metagenomes</taxon>
    </lineage>
</organism>
<dbReference type="Pfam" id="PF19150">
    <property type="entry name" value="DUF5832"/>
    <property type="match status" value="1"/>
</dbReference>
<feature type="compositionally biased region" description="Acidic residues" evidence="1">
    <location>
        <begin position="195"/>
        <end position="219"/>
    </location>
</feature>
<dbReference type="AlphaFoldDB" id="A0A6C0L3M2"/>
<feature type="compositionally biased region" description="Basic and acidic residues" evidence="1">
    <location>
        <begin position="220"/>
        <end position="236"/>
    </location>
</feature>
<feature type="compositionally biased region" description="Acidic residues" evidence="1">
    <location>
        <begin position="237"/>
        <end position="271"/>
    </location>
</feature>
<evidence type="ECO:0000256" key="1">
    <source>
        <dbReference type="SAM" id="MobiDB-lite"/>
    </source>
</evidence>
<sequence length="312" mass="35989">MTEEKTDYLEVDDQIPGQNYVCLSFVSPETLIESKEAFKVAKFLQSICKDRDMKYEKVIEQYKDFTYKFQDELQKDFDEQNEFKTNIRGLKVRGTYNTRDEADKRAKKLQSLDADFHVFVGQVGYWLPWDPCADKIEDEQYINSQLNDMMEKYKDNCINKDIFYEEQKREKVKAAKEEAIQRKKEELEQKKLEDPIPEQDADPEQDAEAEPEQETPTDADSEKETPTDAEAEKETPTDAEAEPEPETTSEAEAEPEQETPTDAEPEPETTSEAEGTPEVIKESVGETVDADLKNSLESVDPWMANKLKESSQ</sequence>
<reference evidence="2" key="1">
    <citation type="journal article" date="2020" name="Nature">
        <title>Giant virus diversity and host interactions through global metagenomics.</title>
        <authorList>
            <person name="Schulz F."/>
            <person name="Roux S."/>
            <person name="Paez-Espino D."/>
            <person name="Jungbluth S."/>
            <person name="Walsh D.A."/>
            <person name="Denef V.J."/>
            <person name="McMahon K.D."/>
            <person name="Konstantinidis K.T."/>
            <person name="Eloe-Fadrosh E.A."/>
            <person name="Kyrpides N.C."/>
            <person name="Woyke T."/>
        </authorList>
    </citation>
    <scope>NUCLEOTIDE SEQUENCE</scope>
    <source>
        <strain evidence="2">GVMAG-S-ERX555907-94</strain>
    </source>
</reference>